<evidence type="ECO:0000313" key="2">
    <source>
        <dbReference type="WBParaSite" id="MhA1_Contig596.frz3.gene28"/>
    </source>
</evidence>
<protein>
    <submittedName>
        <fullName evidence="2">Uncharacterized protein</fullName>
    </submittedName>
</protein>
<name>A0A1I8BUY6_MELHA</name>
<accession>A0A1I8BUY6</accession>
<evidence type="ECO:0000313" key="1">
    <source>
        <dbReference type="Proteomes" id="UP000095281"/>
    </source>
</evidence>
<dbReference type="WBParaSite" id="MhA1_Contig596.frz3.gene28">
    <property type="protein sequence ID" value="MhA1_Contig596.frz3.gene28"/>
    <property type="gene ID" value="MhA1_Contig596.frz3.gene28"/>
</dbReference>
<keyword evidence="1" id="KW-1185">Reference proteome</keyword>
<sequence>MNQKDAIKYVEIPKFLKTCGGVSFFLEKIDAREKFGKNSQLYNALQQLQIILEKSRCCKWTLPDPSWREDFITNCHEVFALKEEEPYKTFFNGGYLIHDKEEIYIINYFKNKRVDDEENYYMNVIQNEDLKESLLGKGKNKIK</sequence>
<dbReference type="Proteomes" id="UP000095281">
    <property type="component" value="Unplaced"/>
</dbReference>
<dbReference type="AlphaFoldDB" id="A0A1I8BUY6"/>
<reference evidence="2" key="1">
    <citation type="submission" date="2016-11" db="UniProtKB">
        <authorList>
            <consortium name="WormBaseParasite"/>
        </authorList>
    </citation>
    <scope>IDENTIFICATION</scope>
</reference>
<organism evidence="1 2">
    <name type="scientific">Meloidogyne hapla</name>
    <name type="common">Root-knot nematode worm</name>
    <dbReference type="NCBI Taxonomy" id="6305"/>
    <lineage>
        <taxon>Eukaryota</taxon>
        <taxon>Metazoa</taxon>
        <taxon>Ecdysozoa</taxon>
        <taxon>Nematoda</taxon>
        <taxon>Chromadorea</taxon>
        <taxon>Rhabditida</taxon>
        <taxon>Tylenchina</taxon>
        <taxon>Tylenchomorpha</taxon>
        <taxon>Tylenchoidea</taxon>
        <taxon>Meloidogynidae</taxon>
        <taxon>Meloidogyninae</taxon>
        <taxon>Meloidogyne</taxon>
    </lineage>
</organism>
<proteinExistence type="predicted"/>